<reference evidence="8 9" key="1">
    <citation type="journal article" date="2014" name="BMC Genomics">
        <title>Comparative genome sequencing reveals chemotype-specific gene clusters in the toxigenic black mold Stachybotrys.</title>
        <authorList>
            <person name="Semeiks J."/>
            <person name="Borek D."/>
            <person name="Otwinowski Z."/>
            <person name="Grishin N.V."/>
        </authorList>
    </citation>
    <scope>NUCLEOTIDE SEQUENCE [LARGE SCALE GENOMIC DNA]</scope>
    <source>
        <strain evidence="8 9">IBT 40285</strain>
    </source>
</reference>
<keyword evidence="4" id="KW-1133">Transmembrane helix</keyword>
<dbReference type="InterPro" id="IPR016166">
    <property type="entry name" value="FAD-bd_PCMH"/>
</dbReference>
<keyword evidence="3" id="KW-0812">Transmembrane</keyword>
<protein>
    <recommendedName>
        <fullName evidence="2">Delta(24)-sterol reductase</fullName>
        <ecNumber evidence="2">1.3.1.72</ecNumber>
    </recommendedName>
</protein>
<evidence type="ECO:0000313" key="9">
    <source>
        <dbReference type="Proteomes" id="UP000028524"/>
    </source>
</evidence>
<gene>
    <name evidence="8" type="ORF">S40285_08373</name>
</gene>
<accession>A0A084R2W3</accession>
<dbReference type="Gene3D" id="3.30.465.10">
    <property type="match status" value="1"/>
</dbReference>
<keyword evidence="5" id="KW-0560">Oxidoreductase</keyword>
<evidence type="ECO:0000256" key="1">
    <source>
        <dbReference type="ARBA" id="ARBA00004167"/>
    </source>
</evidence>
<dbReference type="AlphaFoldDB" id="A0A084R2W3"/>
<dbReference type="GO" id="GO:0000246">
    <property type="term" value="F:Delta24(24-1) sterol reductase activity"/>
    <property type="evidence" value="ECO:0007669"/>
    <property type="project" value="TreeGrafter"/>
</dbReference>
<dbReference type="InterPro" id="IPR006094">
    <property type="entry name" value="Oxid_FAD_bind_N"/>
</dbReference>
<name>A0A084R2W3_STAC4</name>
<dbReference type="HOGENOM" id="CLU_025883_0_0_1"/>
<proteinExistence type="predicted"/>
<evidence type="ECO:0000256" key="4">
    <source>
        <dbReference type="ARBA" id="ARBA00022989"/>
    </source>
</evidence>
<dbReference type="PANTHER" id="PTHR10801:SF0">
    <property type="entry name" value="DELTA(24)-STEROL REDUCTASE"/>
    <property type="match status" value="1"/>
</dbReference>
<dbReference type="PROSITE" id="PS51387">
    <property type="entry name" value="FAD_PCMH"/>
    <property type="match status" value="1"/>
</dbReference>
<dbReference type="STRING" id="1283841.A0A084R2W3"/>
<evidence type="ECO:0000313" key="8">
    <source>
        <dbReference type="EMBL" id="KFA70548.1"/>
    </source>
</evidence>
<dbReference type="OrthoDB" id="415825at2759"/>
<dbReference type="EMBL" id="KL659190">
    <property type="protein sequence ID" value="KFA70548.1"/>
    <property type="molecule type" value="Genomic_DNA"/>
</dbReference>
<evidence type="ECO:0000256" key="6">
    <source>
        <dbReference type="ARBA" id="ARBA00023136"/>
    </source>
</evidence>
<dbReference type="InterPro" id="IPR016169">
    <property type="entry name" value="FAD-bd_PCMH_sub2"/>
</dbReference>
<evidence type="ECO:0000259" key="7">
    <source>
        <dbReference type="PROSITE" id="PS51387"/>
    </source>
</evidence>
<dbReference type="InParanoid" id="A0A084R2W3"/>
<keyword evidence="9" id="KW-1185">Reference proteome</keyword>
<dbReference type="GO" id="GO:0071949">
    <property type="term" value="F:FAD binding"/>
    <property type="evidence" value="ECO:0007669"/>
    <property type="project" value="InterPro"/>
</dbReference>
<dbReference type="GO" id="GO:0008202">
    <property type="term" value="P:steroid metabolic process"/>
    <property type="evidence" value="ECO:0007669"/>
    <property type="project" value="TreeGrafter"/>
</dbReference>
<dbReference type="InterPro" id="IPR040165">
    <property type="entry name" value="Diminuto-like"/>
</dbReference>
<organism evidence="8 9">
    <name type="scientific">Stachybotrys chlorohalonatus (strain IBT 40285)</name>
    <dbReference type="NCBI Taxonomy" id="1283841"/>
    <lineage>
        <taxon>Eukaryota</taxon>
        <taxon>Fungi</taxon>
        <taxon>Dikarya</taxon>
        <taxon>Ascomycota</taxon>
        <taxon>Pezizomycotina</taxon>
        <taxon>Sordariomycetes</taxon>
        <taxon>Hypocreomycetidae</taxon>
        <taxon>Hypocreales</taxon>
        <taxon>Stachybotryaceae</taxon>
        <taxon>Stachybotrys</taxon>
    </lineage>
</organism>
<dbReference type="SUPFAM" id="SSF56176">
    <property type="entry name" value="FAD-binding/transporter-associated domain-like"/>
    <property type="match status" value="1"/>
</dbReference>
<sequence>MTPTSTPEWAPRSRVESSVIESSASKGVYSADSKSIGYATFGDLSWGNSKNTASVGILSSSNISYSYSLFGKDSVKSKVASSGATLNFMNGTIKDEAKLLEEHNAAVARIQKQVRFFHDNKRKFRIYHGSTSSTRPISFTRDSIVDTSDMDRLFPVDLQTMTVRAEPKVPMDALAAHTLKHGVVPKIVMEFKGITVGGGYSGFSGESSMYRYGLFSNTVSDIEIVLGDGALETASRTHNADLLEHAAGSLGTFGIVTLLTVELIPAKPCVRIDLQLVDTVEKAHDLFETAAVDESIHFIDGVYFGKGQIAVMFGRWVDAPPAGERNLRKMEVHWFADTIEAVLRKKPTPEKPASLYMDTTDYLFRYDHGAFWGGKLAFKHFHVPQNALTRRLADPFMDSRTCYHALHKSGLAEMYVVQDFGIPASTVSQFISFVNETLPELQIFLAPCKSAREIGLTSRFNSRVSEVADQRIFAVGVYGKGPRDPKAFYELNRKLELRSAELLGAKLLYARTYYTEDEFWLIYDRPIYEEMRTKYRAQGLPDVYEKLKADMGVGAPKMRPVRGILETMWDKAVGNKEYLLKK</sequence>
<dbReference type="EC" id="1.3.1.72" evidence="2"/>
<evidence type="ECO:0000256" key="2">
    <source>
        <dbReference type="ARBA" id="ARBA00012405"/>
    </source>
</evidence>
<dbReference type="PANTHER" id="PTHR10801">
    <property type="entry name" value="24-DEHYDROCHOLESTEROL REDUCTASE"/>
    <property type="match status" value="1"/>
</dbReference>
<comment type="subcellular location">
    <subcellularLocation>
        <location evidence="1">Membrane</location>
        <topology evidence="1">Single-pass membrane protein</topology>
    </subcellularLocation>
</comment>
<dbReference type="GO" id="GO:0016020">
    <property type="term" value="C:membrane"/>
    <property type="evidence" value="ECO:0007669"/>
    <property type="project" value="UniProtKB-SubCell"/>
</dbReference>
<keyword evidence="6" id="KW-0472">Membrane</keyword>
<feature type="domain" description="FAD-binding PCMH-type" evidence="7">
    <location>
        <begin position="93"/>
        <end position="266"/>
    </location>
</feature>
<dbReference type="Proteomes" id="UP000028524">
    <property type="component" value="Unassembled WGS sequence"/>
</dbReference>
<dbReference type="GO" id="GO:0050614">
    <property type="term" value="F:Delta24-sterol reductase activity"/>
    <property type="evidence" value="ECO:0007669"/>
    <property type="project" value="UniProtKB-EC"/>
</dbReference>
<evidence type="ECO:0000256" key="5">
    <source>
        <dbReference type="ARBA" id="ARBA00023002"/>
    </source>
</evidence>
<dbReference type="InterPro" id="IPR036318">
    <property type="entry name" value="FAD-bd_PCMH-like_sf"/>
</dbReference>
<dbReference type="OMA" id="HWFADTI"/>
<evidence type="ECO:0000256" key="3">
    <source>
        <dbReference type="ARBA" id="ARBA00022692"/>
    </source>
</evidence>
<dbReference type="Pfam" id="PF01565">
    <property type="entry name" value="FAD_binding_4"/>
    <property type="match status" value="1"/>
</dbReference>
<dbReference type="GO" id="GO:0005737">
    <property type="term" value="C:cytoplasm"/>
    <property type="evidence" value="ECO:0007669"/>
    <property type="project" value="TreeGrafter"/>
</dbReference>